<feature type="domain" description="Dystroglycan-type cadherin-like" evidence="3">
    <location>
        <begin position="552"/>
        <end position="651"/>
    </location>
</feature>
<name>A0ABQ8XH40_9EUKA</name>
<keyword evidence="1" id="KW-0812">Transmembrane</keyword>
<dbReference type="Pfam" id="PF05345">
    <property type="entry name" value="He_PIG"/>
    <property type="match status" value="1"/>
</dbReference>
<feature type="signal peptide" evidence="2">
    <location>
        <begin position="1"/>
        <end position="21"/>
    </location>
</feature>
<dbReference type="EMBL" id="JAOAOG010000296">
    <property type="protein sequence ID" value="KAJ6231953.1"/>
    <property type="molecule type" value="Genomic_DNA"/>
</dbReference>
<protein>
    <submittedName>
        <fullName evidence="4">Dystroglycan-related</fullName>
    </submittedName>
</protein>
<keyword evidence="2" id="KW-0732">Signal</keyword>
<dbReference type="InterPro" id="IPR015919">
    <property type="entry name" value="Cadherin-like_sf"/>
</dbReference>
<sequence length="694" mass="79791">MMYSWKIFFILVSLLSFQLNCEKEKQLCDSGSQIEINTNEKRNGKVSNTRVEQIQFEYFVSIWNYKSDDGLVENLYGQVFFQDPQIIDQQPSKVGSKFKLGQDESYKYSVSSVTAITNGNFVVMYQPYNETQKSGNIVSQVFTFRNSQISKLGTETKLNNLTQDLFSTLSSVFLKKNRFCCVWESIHQTHGMCISVQVMEFDEQQNKTNKIGDGLYLNTGGGDTKQFNPEIDLLDDQNIIVVWVDESDGKYNIFGQILNITDEDDTPLKIGQVFQINEDSLSQKIKPVVLKINNNRTFVVIYENITQPRQGETSETDGHIIIGQIFYFNGVSSTIKIKREFIISTDENYNHTNPRVSYLYQNKFIVVWESKNMLTHKNYIFSRVINIEESNYSMTFDTPKKQLNENIFKFQNNPDIVSLSPDDFACAWESISNDNTSVIVGKRIRSYENNSPYRNGSFPELIYYSGTNEKYQFGDAIFVDADNDKLSYSSNLLINSDPLPDWINFTPEIRHFEFSIPKSQCSSLWQIIVIASDHCTSANNTLSLQIINQNPKIVDKINNQVLYPNQDFEFRLPSTSFIDPENDTLKYYVYQNYNETLPKWINFDNQSLSFHGETPGNLIGILMISVIAVDKCSNTNSQNFEIEIIDNSDTIVIEPKEDNALDAAIIVPLIVLPLGFLIGFVLLYIYLKRRDSHI</sequence>
<feature type="transmembrane region" description="Helical" evidence="1">
    <location>
        <begin position="665"/>
        <end position="687"/>
    </location>
</feature>
<keyword evidence="1" id="KW-1133">Transmembrane helix</keyword>
<dbReference type="SUPFAM" id="SSF49313">
    <property type="entry name" value="Cadherin-like"/>
    <property type="match status" value="2"/>
</dbReference>
<keyword evidence="1" id="KW-0472">Membrane</keyword>
<dbReference type="SMART" id="SM00736">
    <property type="entry name" value="CADG"/>
    <property type="match status" value="2"/>
</dbReference>
<gene>
    <name evidence="4" type="ORF">M0813_05315</name>
</gene>
<evidence type="ECO:0000256" key="1">
    <source>
        <dbReference type="SAM" id="Phobius"/>
    </source>
</evidence>
<evidence type="ECO:0000313" key="5">
    <source>
        <dbReference type="Proteomes" id="UP001150062"/>
    </source>
</evidence>
<reference evidence="4" key="1">
    <citation type="submission" date="2022-08" db="EMBL/GenBank/DDBJ databases">
        <title>Novel sulfate-reducing endosymbionts in the free-living metamonad Anaeramoeba.</title>
        <authorList>
            <person name="Jerlstrom-Hultqvist J."/>
            <person name="Cepicka I."/>
            <person name="Gallot-Lavallee L."/>
            <person name="Salas-Leiva D."/>
            <person name="Curtis B.A."/>
            <person name="Zahonova K."/>
            <person name="Pipaliya S."/>
            <person name="Dacks J."/>
            <person name="Roger A.J."/>
        </authorList>
    </citation>
    <scope>NUCLEOTIDE SEQUENCE</scope>
    <source>
        <strain evidence="4">Schooner1</strain>
    </source>
</reference>
<evidence type="ECO:0000259" key="3">
    <source>
        <dbReference type="SMART" id="SM00736"/>
    </source>
</evidence>
<dbReference type="InterPro" id="IPR013783">
    <property type="entry name" value="Ig-like_fold"/>
</dbReference>
<dbReference type="InterPro" id="IPR006644">
    <property type="entry name" value="Cadg"/>
</dbReference>
<dbReference type="Gene3D" id="2.60.40.10">
    <property type="entry name" value="Immunoglobulins"/>
    <property type="match status" value="2"/>
</dbReference>
<proteinExistence type="predicted"/>
<dbReference type="Proteomes" id="UP001150062">
    <property type="component" value="Unassembled WGS sequence"/>
</dbReference>
<comment type="caution">
    <text evidence="4">The sequence shown here is derived from an EMBL/GenBank/DDBJ whole genome shotgun (WGS) entry which is preliminary data.</text>
</comment>
<feature type="domain" description="Dystroglycan-type cadherin-like" evidence="3">
    <location>
        <begin position="462"/>
        <end position="551"/>
    </location>
</feature>
<evidence type="ECO:0000313" key="4">
    <source>
        <dbReference type="EMBL" id="KAJ6231953.1"/>
    </source>
</evidence>
<organism evidence="4 5">
    <name type="scientific">Anaeramoeba flamelloides</name>
    <dbReference type="NCBI Taxonomy" id="1746091"/>
    <lineage>
        <taxon>Eukaryota</taxon>
        <taxon>Metamonada</taxon>
        <taxon>Anaeramoebidae</taxon>
        <taxon>Anaeramoeba</taxon>
    </lineage>
</organism>
<accession>A0ABQ8XH40</accession>
<feature type="chain" id="PRO_5045239226" evidence="2">
    <location>
        <begin position="22"/>
        <end position="694"/>
    </location>
</feature>
<keyword evidence="5" id="KW-1185">Reference proteome</keyword>
<evidence type="ECO:0000256" key="2">
    <source>
        <dbReference type="SAM" id="SignalP"/>
    </source>
</evidence>